<accession>A0ABR7R7C5</accession>
<reference evidence="4 5" key="1">
    <citation type="journal article" date="2009" name="Int. J. Syst. Evol. Microbiol.">
        <title>Transfer of Teichococcus ludipueritiae and Muricoccus roseus to the genus Roseomonas, as Roseomonas ludipueritiae comb. nov. and Roseomonas rosea comb. nov., respectively, and emended description of the genus Roseomonas.</title>
        <authorList>
            <person name="Sanchez-Porro C."/>
            <person name="Gallego V."/>
            <person name="Busse H.J."/>
            <person name="Kampfer P."/>
            <person name="Ventosa A."/>
        </authorList>
    </citation>
    <scope>NUCLEOTIDE SEQUENCE [LARGE SCALE GENOMIC DNA]</scope>
    <source>
        <strain evidence="4 5">DSM 14915</strain>
    </source>
</reference>
<dbReference type="InterPro" id="IPR006683">
    <property type="entry name" value="Thioestr_dom"/>
</dbReference>
<evidence type="ECO:0000313" key="5">
    <source>
        <dbReference type="Proteomes" id="UP000603940"/>
    </source>
</evidence>
<gene>
    <name evidence="4" type="primary">paaI</name>
    <name evidence="4" type="ORF">IBL25_11775</name>
</gene>
<dbReference type="InterPro" id="IPR011973">
    <property type="entry name" value="PaaD"/>
</dbReference>
<sequence length="165" mass="16935">MNDITDPQALAEAAAQAMWRTDAASQGLGMRLLRVAPGEAEIAMEIEPRMANGHGSCHGGFLFALADSAFAFACNSFDRRTVGQACSITYLRPGVVGTTLTAHGRQVAQAGRSGVYEVRITDPAGETIAIFQGQSREIGGSVTASSAGTAAAGSPPESGAGPRRP</sequence>
<dbReference type="InterPro" id="IPR052723">
    <property type="entry name" value="Acyl-CoA_thioesterase_PaaI"/>
</dbReference>
<proteinExistence type="predicted"/>
<evidence type="ECO:0000256" key="2">
    <source>
        <dbReference type="SAM" id="MobiDB-lite"/>
    </source>
</evidence>
<name>A0ABR7R7C5_9PROT</name>
<protein>
    <submittedName>
        <fullName evidence="4">Hydroxyphenylacetyl-CoA thioesterase PaaI</fullName>
    </submittedName>
</protein>
<feature type="domain" description="Thioesterase" evidence="3">
    <location>
        <begin position="54"/>
        <end position="128"/>
    </location>
</feature>
<dbReference type="InterPro" id="IPR003736">
    <property type="entry name" value="PAAI_dom"/>
</dbReference>
<keyword evidence="1" id="KW-0378">Hydrolase</keyword>
<evidence type="ECO:0000259" key="3">
    <source>
        <dbReference type="Pfam" id="PF03061"/>
    </source>
</evidence>
<organism evidence="4 5">
    <name type="scientific">Pseudoroseomonas ludipueritiae</name>
    <dbReference type="NCBI Taxonomy" id="198093"/>
    <lineage>
        <taxon>Bacteria</taxon>
        <taxon>Pseudomonadati</taxon>
        <taxon>Pseudomonadota</taxon>
        <taxon>Alphaproteobacteria</taxon>
        <taxon>Acetobacterales</taxon>
        <taxon>Acetobacteraceae</taxon>
        <taxon>Pseudoroseomonas</taxon>
    </lineage>
</organism>
<dbReference type="NCBIfam" id="TIGR00369">
    <property type="entry name" value="unchar_dom_1"/>
    <property type="match status" value="1"/>
</dbReference>
<dbReference type="PANTHER" id="PTHR42856:SF1">
    <property type="entry name" value="ACYL-COENZYME A THIOESTERASE PAAI"/>
    <property type="match status" value="1"/>
</dbReference>
<dbReference type="SUPFAM" id="SSF54637">
    <property type="entry name" value="Thioesterase/thiol ester dehydrase-isomerase"/>
    <property type="match status" value="1"/>
</dbReference>
<dbReference type="Gene3D" id="3.10.129.10">
    <property type="entry name" value="Hotdog Thioesterase"/>
    <property type="match status" value="1"/>
</dbReference>
<evidence type="ECO:0000256" key="1">
    <source>
        <dbReference type="ARBA" id="ARBA00022801"/>
    </source>
</evidence>
<dbReference type="RefSeq" id="WP_187778739.1">
    <property type="nucleotide sequence ID" value="NZ_JACTUZ010000043.1"/>
</dbReference>
<dbReference type="PANTHER" id="PTHR42856">
    <property type="entry name" value="ACYL-COENZYME A THIOESTERASE PAAI"/>
    <property type="match status" value="1"/>
</dbReference>
<dbReference type="CDD" id="cd03443">
    <property type="entry name" value="PaaI_thioesterase"/>
    <property type="match status" value="1"/>
</dbReference>
<dbReference type="EMBL" id="JACTUZ010000043">
    <property type="protein sequence ID" value="MBC9177618.1"/>
    <property type="molecule type" value="Genomic_DNA"/>
</dbReference>
<comment type="caution">
    <text evidence="4">The sequence shown here is derived from an EMBL/GenBank/DDBJ whole genome shotgun (WGS) entry which is preliminary data.</text>
</comment>
<keyword evidence="5" id="KW-1185">Reference proteome</keyword>
<dbReference type="InterPro" id="IPR029069">
    <property type="entry name" value="HotDog_dom_sf"/>
</dbReference>
<dbReference type="NCBIfam" id="TIGR02286">
    <property type="entry name" value="PaaD"/>
    <property type="match status" value="1"/>
</dbReference>
<dbReference type="Proteomes" id="UP000603940">
    <property type="component" value="Unassembled WGS sequence"/>
</dbReference>
<evidence type="ECO:0000313" key="4">
    <source>
        <dbReference type="EMBL" id="MBC9177618.1"/>
    </source>
</evidence>
<dbReference type="Pfam" id="PF03061">
    <property type="entry name" value="4HBT"/>
    <property type="match status" value="1"/>
</dbReference>
<feature type="region of interest" description="Disordered" evidence="2">
    <location>
        <begin position="140"/>
        <end position="165"/>
    </location>
</feature>